<name>A0A9P0H499_NEZVI</name>
<dbReference type="PRINTS" id="PR00080">
    <property type="entry name" value="SDRFAMILY"/>
</dbReference>
<keyword evidence="3" id="KW-0560">Oxidoreductase</keyword>
<dbReference type="CDD" id="cd05356">
    <property type="entry name" value="17beta-HSD1_like_SDR_c"/>
    <property type="match status" value="1"/>
</dbReference>
<dbReference type="PANTHER" id="PTHR43899">
    <property type="entry name" value="RH59310P"/>
    <property type="match status" value="1"/>
</dbReference>
<dbReference type="Gene3D" id="3.40.50.720">
    <property type="entry name" value="NAD(P)-binding Rossmann-like Domain"/>
    <property type="match status" value="1"/>
</dbReference>
<evidence type="ECO:0000256" key="2">
    <source>
        <dbReference type="ARBA" id="ARBA00022857"/>
    </source>
</evidence>
<dbReference type="Pfam" id="PF00106">
    <property type="entry name" value="adh_short"/>
    <property type="match status" value="1"/>
</dbReference>
<reference evidence="5" key="1">
    <citation type="submission" date="2022-01" db="EMBL/GenBank/DDBJ databases">
        <authorList>
            <person name="King R."/>
        </authorList>
    </citation>
    <scope>NUCLEOTIDE SEQUENCE</scope>
</reference>
<keyword evidence="6" id="KW-1185">Reference proteome</keyword>
<dbReference type="GO" id="GO:0016491">
    <property type="term" value="F:oxidoreductase activity"/>
    <property type="evidence" value="ECO:0007669"/>
    <property type="project" value="UniProtKB-KW"/>
</dbReference>
<dbReference type="PANTHER" id="PTHR43899:SF13">
    <property type="entry name" value="RH59310P"/>
    <property type="match status" value="1"/>
</dbReference>
<protein>
    <submittedName>
        <fullName evidence="5">Uncharacterized protein</fullName>
    </submittedName>
</protein>
<dbReference type="AlphaFoldDB" id="A0A9P0H499"/>
<evidence type="ECO:0000313" key="5">
    <source>
        <dbReference type="EMBL" id="CAH1393137.1"/>
    </source>
</evidence>
<dbReference type="FunFam" id="3.40.50.720:FF:000137">
    <property type="entry name" value="Hydroxysteroid (17-beta) dehydrogenase 3"/>
    <property type="match status" value="1"/>
</dbReference>
<proteinExistence type="inferred from homology"/>
<dbReference type="EMBL" id="OV725078">
    <property type="protein sequence ID" value="CAH1393137.1"/>
    <property type="molecule type" value="Genomic_DNA"/>
</dbReference>
<accession>A0A9P0H499</accession>
<sequence>MWGKVVKVLDWVLRREGGVGRRSMVAVRGEMFTTLEKLGLLLAGIVVYKLGRGLASIGYYLLAPLVNLNVDFSQKGQWAVITGATDGIGKAFAFKLAEKGMDIVLISRTKTKLESVAQEIETKYKVNTKIIEAEFTEGFSVFQHIEKELLGLEIGVLINNVGISYPYPEYFLDLDKREKVFYDMIQCNIVTMLEMCQIVMPGMVERKKGVVINISSGTGEIPSPLLSVYSASKAFVIKFTKDLGTEYKKHGITIQCLVPGFVATKMTKIRKSTWMAPSPKEYVSKALETTGIRRHTAGYIPHILLLNSVKLLDRLSPRFAEWMIMRLNLNIRARALTKLPQTIG</sequence>
<dbReference type="SUPFAM" id="SSF51735">
    <property type="entry name" value="NAD(P)-binding Rossmann-fold domains"/>
    <property type="match status" value="1"/>
</dbReference>
<gene>
    <name evidence="5" type="ORF">NEZAVI_LOCUS3849</name>
</gene>
<comment type="similarity">
    <text evidence="1 4">Belongs to the short-chain dehydrogenases/reductases (SDR) family.</text>
</comment>
<dbReference type="PRINTS" id="PR00081">
    <property type="entry name" value="GDHRDH"/>
</dbReference>
<evidence type="ECO:0000256" key="1">
    <source>
        <dbReference type="ARBA" id="ARBA00006484"/>
    </source>
</evidence>
<evidence type="ECO:0000313" key="6">
    <source>
        <dbReference type="Proteomes" id="UP001152798"/>
    </source>
</evidence>
<dbReference type="Proteomes" id="UP001152798">
    <property type="component" value="Chromosome 2"/>
</dbReference>
<organism evidence="5 6">
    <name type="scientific">Nezara viridula</name>
    <name type="common">Southern green stink bug</name>
    <name type="synonym">Cimex viridulus</name>
    <dbReference type="NCBI Taxonomy" id="85310"/>
    <lineage>
        <taxon>Eukaryota</taxon>
        <taxon>Metazoa</taxon>
        <taxon>Ecdysozoa</taxon>
        <taxon>Arthropoda</taxon>
        <taxon>Hexapoda</taxon>
        <taxon>Insecta</taxon>
        <taxon>Pterygota</taxon>
        <taxon>Neoptera</taxon>
        <taxon>Paraneoptera</taxon>
        <taxon>Hemiptera</taxon>
        <taxon>Heteroptera</taxon>
        <taxon>Panheteroptera</taxon>
        <taxon>Pentatomomorpha</taxon>
        <taxon>Pentatomoidea</taxon>
        <taxon>Pentatomidae</taxon>
        <taxon>Pentatominae</taxon>
        <taxon>Nezara</taxon>
    </lineage>
</organism>
<dbReference type="PIRSF" id="PIRSF000126">
    <property type="entry name" value="11-beta-HSD1"/>
    <property type="match status" value="1"/>
</dbReference>
<dbReference type="InterPro" id="IPR051019">
    <property type="entry name" value="VLCFA-Steroid_DH"/>
</dbReference>
<keyword evidence="2" id="KW-0521">NADP</keyword>
<dbReference type="OrthoDB" id="5545019at2759"/>
<dbReference type="GO" id="GO:0005783">
    <property type="term" value="C:endoplasmic reticulum"/>
    <property type="evidence" value="ECO:0007669"/>
    <property type="project" value="TreeGrafter"/>
</dbReference>
<evidence type="ECO:0000256" key="3">
    <source>
        <dbReference type="ARBA" id="ARBA00023002"/>
    </source>
</evidence>
<evidence type="ECO:0000256" key="4">
    <source>
        <dbReference type="RuleBase" id="RU000363"/>
    </source>
</evidence>
<dbReference type="InterPro" id="IPR002347">
    <property type="entry name" value="SDR_fam"/>
</dbReference>
<dbReference type="InterPro" id="IPR036291">
    <property type="entry name" value="NAD(P)-bd_dom_sf"/>
</dbReference>